<dbReference type="Gene3D" id="1.10.10.10">
    <property type="entry name" value="Winged helix-like DNA-binding domain superfamily/Winged helix DNA-binding domain"/>
    <property type="match status" value="1"/>
</dbReference>
<dbReference type="SUPFAM" id="SSF46785">
    <property type="entry name" value="Winged helix' DNA-binding domain"/>
    <property type="match status" value="1"/>
</dbReference>
<dbReference type="InterPro" id="IPR036388">
    <property type="entry name" value="WH-like_DNA-bd_sf"/>
</dbReference>
<dbReference type="InterPro" id="IPR039422">
    <property type="entry name" value="MarR/SlyA-like"/>
</dbReference>
<proteinExistence type="predicted"/>
<dbReference type="AlphaFoldDB" id="A0A7W7MAU2"/>
<protein>
    <submittedName>
        <fullName evidence="2">DNA-binding MarR family transcriptional regulator</fullName>
    </submittedName>
</protein>
<evidence type="ECO:0000313" key="2">
    <source>
        <dbReference type="EMBL" id="MBB4743342.1"/>
    </source>
</evidence>
<gene>
    <name evidence="2" type="ORF">BJY16_006801</name>
</gene>
<dbReference type="RefSeq" id="WP_185043628.1">
    <property type="nucleotide sequence ID" value="NZ_BAABFG010000005.1"/>
</dbReference>
<comment type="caution">
    <text evidence="2">The sequence shown here is derived from an EMBL/GenBank/DDBJ whole genome shotgun (WGS) entry which is preliminary data.</text>
</comment>
<feature type="domain" description="HTH marR-type" evidence="1">
    <location>
        <begin position="10"/>
        <end position="149"/>
    </location>
</feature>
<dbReference type="InterPro" id="IPR011991">
    <property type="entry name" value="ArsR-like_HTH"/>
</dbReference>
<dbReference type="SMART" id="SM00347">
    <property type="entry name" value="HTH_MARR"/>
    <property type="match status" value="1"/>
</dbReference>
<sequence length="162" mass="17948">MDATSGTTRAEELMDAVGPAFSRLGRSVALNAQKPISRRDLTRTRVLQIAYDAAERADHDITVGDIAERLAVDPSAASRMVSDAISAGYLRRVASQRDGRRTVVQLTDAGSAMLADFRQHQRAAYEHITRDWPEQERLEFARLLIKYVDALAALPAVPERED</sequence>
<dbReference type="Pfam" id="PF12802">
    <property type="entry name" value="MarR_2"/>
    <property type="match status" value="1"/>
</dbReference>
<keyword evidence="3" id="KW-1185">Reference proteome</keyword>
<name>A0A7W7MAU2_9ACTN</name>
<dbReference type="PROSITE" id="PS50995">
    <property type="entry name" value="HTH_MARR_2"/>
    <property type="match status" value="1"/>
</dbReference>
<dbReference type="Proteomes" id="UP000546162">
    <property type="component" value="Unassembled WGS sequence"/>
</dbReference>
<dbReference type="GO" id="GO:0003700">
    <property type="term" value="F:DNA-binding transcription factor activity"/>
    <property type="evidence" value="ECO:0007669"/>
    <property type="project" value="InterPro"/>
</dbReference>
<accession>A0A7W7MAU2</accession>
<reference evidence="2 3" key="1">
    <citation type="submission" date="2020-08" db="EMBL/GenBank/DDBJ databases">
        <title>Sequencing the genomes of 1000 actinobacteria strains.</title>
        <authorList>
            <person name="Klenk H.-P."/>
        </authorList>
    </citation>
    <scope>NUCLEOTIDE SEQUENCE [LARGE SCALE GENOMIC DNA]</scope>
    <source>
        <strain evidence="2 3">DSM 45809</strain>
    </source>
</reference>
<dbReference type="InterPro" id="IPR000835">
    <property type="entry name" value="HTH_MarR-typ"/>
</dbReference>
<organism evidence="2 3">
    <name type="scientific">Actinoplanes octamycinicus</name>
    <dbReference type="NCBI Taxonomy" id="135948"/>
    <lineage>
        <taxon>Bacteria</taxon>
        <taxon>Bacillati</taxon>
        <taxon>Actinomycetota</taxon>
        <taxon>Actinomycetes</taxon>
        <taxon>Micromonosporales</taxon>
        <taxon>Micromonosporaceae</taxon>
        <taxon>Actinoplanes</taxon>
    </lineage>
</organism>
<evidence type="ECO:0000313" key="3">
    <source>
        <dbReference type="Proteomes" id="UP000546162"/>
    </source>
</evidence>
<dbReference type="EMBL" id="JACHNB010000001">
    <property type="protein sequence ID" value="MBB4743342.1"/>
    <property type="molecule type" value="Genomic_DNA"/>
</dbReference>
<keyword evidence="2" id="KW-0238">DNA-binding</keyword>
<evidence type="ECO:0000259" key="1">
    <source>
        <dbReference type="PROSITE" id="PS50995"/>
    </source>
</evidence>
<dbReference type="CDD" id="cd00090">
    <property type="entry name" value="HTH_ARSR"/>
    <property type="match status" value="1"/>
</dbReference>
<dbReference type="InterPro" id="IPR036390">
    <property type="entry name" value="WH_DNA-bd_sf"/>
</dbReference>
<dbReference type="PANTHER" id="PTHR33164">
    <property type="entry name" value="TRANSCRIPTIONAL REGULATOR, MARR FAMILY"/>
    <property type="match status" value="1"/>
</dbReference>
<dbReference type="PANTHER" id="PTHR33164:SF57">
    <property type="entry name" value="MARR-FAMILY TRANSCRIPTIONAL REGULATOR"/>
    <property type="match status" value="1"/>
</dbReference>
<dbReference type="GO" id="GO:0006950">
    <property type="term" value="P:response to stress"/>
    <property type="evidence" value="ECO:0007669"/>
    <property type="project" value="TreeGrafter"/>
</dbReference>
<dbReference type="GO" id="GO:0003677">
    <property type="term" value="F:DNA binding"/>
    <property type="evidence" value="ECO:0007669"/>
    <property type="project" value="UniProtKB-KW"/>
</dbReference>